<proteinExistence type="predicted"/>
<keyword evidence="2" id="KW-1185">Reference proteome</keyword>
<sequence length="100" mass="10778">MDGSPNDWVKTSLKLQLLRSVPGLQGSGNIKSGGPEPGLCILSCNRWVAGSSPRYISLSQCVLGLNYSLTLPTDGGQRIQWRLCVAATEQQTSIFSPSFH</sequence>
<name>A0ABU7DC40_9TELE</name>
<gene>
    <name evidence="1" type="ORF">CHARACLAT_022398</name>
</gene>
<comment type="caution">
    <text evidence="1">The sequence shown here is derived from an EMBL/GenBank/DDBJ whole genome shotgun (WGS) entry which is preliminary data.</text>
</comment>
<dbReference type="Proteomes" id="UP001352852">
    <property type="component" value="Unassembled WGS sequence"/>
</dbReference>
<dbReference type="EMBL" id="JAHUTJ010018667">
    <property type="protein sequence ID" value="MED6271650.1"/>
    <property type="molecule type" value="Genomic_DNA"/>
</dbReference>
<evidence type="ECO:0000313" key="1">
    <source>
        <dbReference type="EMBL" id="MED6271650.1"/>
    </source>
</evidence>
<reference evidence="1 2" key="1">
    <citation type="submission" date="2021-06" db="EMBL/GenBank/DDBJ databases">
        <authorList>
            <person name="Palmer J.M."/>
        </authorList>
    </citation>
    <scope>NUCLEOTIDE SEQUENCE [LARGE SCALE GENOMIC DNA]</scope>
    <source>
        <strain evidence="1 2">CL_MEX2019</strain>
        <tissue evidence="1">Muscle</tissue>
    </source>
</reference>
<organism evidence="1 2">
    <name type="scientific">Characodon lateralis</name>
    <dbReference type="NCBI Taxonomy" id="208331"/>
    <lineage>
        <taxon>Eukaryota</taxon>
        <taxon>Metazoa</taxon>
        <taxon>Chordata</taxon>
        <taxon>Craniata</taxon>
        <taxon>Vertebrata</taxon>
        <taxon>Euteleostomi</taxon>
        <taxon>Actinopterygii</taxon>
        <taxon>Neopterygii</taxon>
        <taxon>Teleostei</taxon>
        <taxon>Neoteleostei</taxon>
        <taxon>Acanthomorphata</taxon>
        <taxon>Ovalentaria</taxon>
        <taxon>Atherinomorphae</taxon>
        <taxon>Cyprinodontiformes</taxon>
        <taxon>Goodeidae</taxon>
        <taxon>Characodon</taxon>
    </lineage>
</organism>
<evidence type="ECO:0000313" key="2">
    <source>
        <dbReference type="Proteomes" id="UP001352852"/>
    </source>
</evidence>
<accession>A0ABU7DC40</accession>
<protein>
    <submittedName>
        <fullName evidence="1">Uncharacterized protein</fullName>
    </submittedName>
</protein>